<evidence type="ECO:0008006" key="3">
    <source>
        <dbReference type="Google" id="ProtNLM"/>
    </source>
</evidence>
<comment type="caution">
    <text evidence="1">The sequence shown here is derived from an EMBL/GenBank/DDBJ whole genome shotgun (WGS) entry which is preliminary data.</text>
</comment>
<reference evidence="1 2" key="1">
    <citation type="journal article" date="2015" name="Microbiome">
        <title>Genomic resolution of linkages in carbon, nitrogen, and sulfur cycling among widespread estuary sediment bacteria.</title>
        <authorList>
            <person name="Baker B.J."/>
            <person name="Lazar C.S."/>
            <person name="Teske A.P."/>
            <person name="Dick G.J."/>
        </authorList>
    </citation>
    <scope>NUCLEOTIDE SEQUENCE [LARGE SCALE GENOMIC DNA]</scope>
    <source>
        <strain evidence="1">DG_54_3</strain>
    </source>
</reference>
<dbReference type="Proteomes" id="UP000051861">
    <property type="component" value="Unassembled WGS sequence"/>
</dbReference>
<evidence type="ECO:0000313" key="2">
    <source>
        <dbReference type="Proteomes" id="UP000051861"/>
    </source>
</evidence>
<dbReference type="AlphaFoldDB" id="A0A0S7Y6D8"/>
<dbReference type="Gene3D" id="1.50.10.10">
    <property type="match status" value="1"/>
</dbReference>
<dbReference type="InterPro" id="IPR008928">
    <property type="entry name" value="6-hairpin_glycosidase_sf"/>
</dbReference>
<gene>
    <name evidence="1" type="ORF">AMJ44_01165</name>
</gene>
<dbReference type="EMBL" id="LIZX01000010">
    <property type="protein sequence ID" value="KPJ69931.1"/>
    <property type="molecule type" value="Genomic_DNA"/>
</dbReference>
<organism evidence="1 2">
    <name type="scientific">candidate division WOR-1 bacterium DG_54_3</name>
    <dbReference type="NCBI Taxonomy" id="1703775"/>
    <lineage>
        <taxon>Bacteria</taxon>
        <taxon>Bacillati</taxon>
        <taxon>Saganbacteria</taxon>
    </lineage>
</organism>
<dbReference type="InterPro" id="IPR012341">
    <property type="entry name" value="6hp_glycosidase-like_sf"/>
</dbReference>
<dbReference type="SUPFAM" id="SSF48208">
    <property type="entry name" value="Six-hairpin glycosidases"/>
    <property type="match status" value="1"/>
</dbReference>
<evidence type="ECO:0000313" key="1">
    <source>
        <dbReference type="EMBL" id="KPJ69931.1"/>
    </source>
</evidence>
<dbReference type="PATRIC" id="fig|1703775.3.peg.703"/>
<dbReference type="PANTHER" id="PTHR34987:SF2">
    <property type="entry name" value="B, PUTATIVE (AFU_ORTHOLOGUE AFUA_7G05040)-RELATED"/>
    <property type="match status" value="1"/>
</dbReference>
<sequence length="533" mass="61568">MSEQTFIKTGQPEFDDFFPRIRFFLEKNALDVVIDGKKIRGYRTPDTKSFWIRDYSDMLRGVKYIESDIQSLIEHFAETQAKNGRIFDFFTIFPEKLPYERENWTKYVRVPVEADVEYRFVKAAYLAWQVMGDDQWILRLLPNMEKALQYVLSHPWRWDDQTRLVKRAYTIDTWDFAYTGGSHDWLQFQITDDTYWGIMHGDNSGYHEAFRIMSQLYSCFGNHSRAEVWEKHARDLKERMNNVCWNGRFYTHFVKITPVKIAGVNESSQLSLSNPMDINRGVASHKQAISIVQEYLKRREKTESFSEWFSVDPPFPDGVFGEMKLVKGAYVNGGIMPLVGGELAKAAFDHGYEAYGVDILKRYSRMISETGKTFLWYFPDRTPSSVETSTSPEATPFDGWGSSAMLYAFLEGLAGVEDRLKLFQSVRLSPRWLAAGVKEVEAQVGYKSSGAVIGYSFHCKEDKIVLEVHSPQSKVFFHVLLPENSKAKSVSIDGRDTEFANERIEQSPYVNFIAEIMGNALIKIQLTKARRIP</sequence>
<proteinExistence type="predicted"/>
<protein>
    <recommendedName>
        <fullName evidence="3">Alpha-L-rhamnosidase six-hairpin glycosidase domain-containing protein</fullName>
    </recommendedName>
</protein>
<dbReference type="PANTHER" id="PTHR34987">
    <property type="entry name" value="C, PUTATIVE (AFU_ORTHOLOGUE AFUA_3G02880)-RELATED"/>
    <property type="match status" value="1"/>
</dbReference>
<accession>A0A0S7Y6D8</accession>
<dbReference type="GO" id="GO:0005975">
    <property type="term" value="P:carbohydrate metabolic process"/>
    <property type="evidence" value="ECO:0007669"/>
    <property type="project" value="InterPro"/>
</dbReference>
<name>A0A0S7Y6D8_UNCSA</name>